<keyword evidence="2" id="KW-1185">Reference proteome</keyword>
<dbReference type="EMBL" id="JAUTXU010000314">
    <property type="protein sequence ID" value="KAK3686552.1"/>
    <property type="molecule type" value="Genomic_DNA"/>
</dbReference>
<protein>
    <submittedName>
        <fullName evidence="1">Uncharacterized protein</fullName>
    </submittedName>
</protein>
<sequence length="512" mass="57789">MSTTTILSLPNELLEGIFNYLDWDKTASLTPQKVDIFNLSLTCRQIRQAVLPILFRDVTLKLRWVDGVLVEPSLFRLRTSAPNLAKYVKCVHIDTVFGPSTKAQRALKSFKVPENLLDWVDPSSTGQSSVERPRERAHRQRTLNVASALFDSPQYAGLMNDCPQELQDHVGRLMRQLFGDITGSHRTNLSPKDAGDVSNGVSFGGSGEEVHLATPGPEQTRRRNQYRDLRLQLDALVIVMLCLPPSVNSLVFQALRTDRVDTLQNVFALHVATAAIKIFGDRLQRLSWITCTSDRLFGDDNGDRKGENNILTTDVLRKLVSLKSLALGSGDMGEEYPSRENLARRGRWHAIANTVTHLELWNMDAEPAALVELIKGFEIIKTLWLYDIVLVELRQNLPQNRGQTRNSIWLTFLIELRRVLPNVDFNLRNPSRRLLGHLQPSAICWLLGQAVPTGCSVDFERETRLMEDFDSFQPLWCAEDSGNGKKAREARQNGRLLSDILVDKAMSSRWPG</sequence>
<comment type="caution">
    <text evidence="1">The sequence shown here is derived from an EMBL/GenBank/DDBJ whole genome shotgun (WGS) entry which is preliminary data.</text>
</comment>
<accession>A0ACC3MDN3</accession>
<evidence type="ECO:0000313" key="1">
    <source>
        <dbReference type="EMBL" id="KAK3686552.1"/>
    </source>
</evidence>
<proteinExistence type="predicted"/>
<organism evidence="1 2">
    <name type="scientific">Vermiconidia calcicola</name>
    <dbReference type="NCBI Taxonomy" id="1690605"/>
    <lineage>
        <taxon>Eukaryota</taxon>
        <taxon>Fungi</taxon>
        <taxon>Dikarya</taxon>
        <taxon>Ascomycota</taxon>
        <taxon>Pezizomycotina</taxon>
        <taxon>Dothideomycetes</taxon>
        <taxon>Dothideomycetidae</taxon>
        <taxon>Mycosphaerellales</taxon>
        <taxon>Extremaceae</taxon>
        <taxon>Vermiconidia</taxon>
    </lineage>
</organism>
<evidence type="ECO:0000313" key="2">
    <source>
        <dbReference type="Proteomes" id="UP001281147"/>
    </source>
</evidence>
<name>A0ACC3MDN3_9PEZI</name>
<dbReference type="Proteomes" id="UP001281147">
    <property type="component" value="Unassembled WGS sequence"/>
</dbReference>
<reference evidence="1" key="1">
    <citation type="submission" date="2023-07" db="EMBL/GenBank/DDBJ databases">
        <title>Black Yeasts Isolated from many extreme environments.</title>
        <authorList>
            <person name="Coleine C."/>
            <person name="Stajich J.E."/>
            <person name="Selbmann L."/>
        </authorList>
    </citation>
    <scope>NUCLEOTIDE SEQUENCE</scope>
    <source>
        <strain evidence="1">CCFEE 5714</strain>
    </source>
</reference>
<gene>
    <name evidence="1" type="ORF">LTR37_019722</name>
</gene>